<organism evidence="2 3">
    <name type="scientific">Linum trigynum</name>
    <dbReference type="NCBI Taxonomy" id="586398"/>
    <lineage>
        <taxon>Eukaryota</taxon>
        <taxon>Viridiplantae</taxon>
        <taxon>Streptophyta</taxon>
        <taxon>Embryophyta</taxon>
        <taxon>Tracheophyta</taxon>
        <taxon>Spermatophyta</taxon>
        <taxon>Magnoliopsida</taxon>
        <taxon>eudicotyledons</taxon>
        <taxon>Gunneridae</taxon>
        <taxon>Pentapetalae</taxon>
        <taxon>rosids</taxon>
        <taxon>fabids</taxon>
        <taxon>Malpighiales</taxon>
        <taxon>Linaceae</taxon>
        <taxon>Linum</taxon>
    </lineage>
</organism>
<dbReference type="AlphaFoldDB" id="A0AAV2EDP0"/>
<name>A0AAV2EDP0_9ROSI</name>
<dbReference type="Pfam" id="PF00078">
    <property type="entry name" value="RVT_1"/>
    <property type="match status" value="1"/>
</dbReference>
<dbReference type="PANTHER" id="PTHR46890">
    <property type="entry name" value="NON-LTR RETROLELEMENT REVERSE TRANSCRIPTASE-LIKE PROTEIN-RELATED"/>
    <property type="match status" value="1"/>
</dbReference>
<feature type="domain" description="Reverse transcriptase" evidence="1">
    <location>
        <begin position="191"/>
        <end position="376"/>
    </location>
</feature>
<dbReference type="PANTHER" id="PTHR46890:SF48">
    <property type="entry name" value="RNA-DIRECTED DNA POLYMERASE"/>
    <property type="match status" value="1"/>
</dbReference>
<dbReference type="InterPro" id="IPR000477">
    <property type="entry name" value="RT_dom"/>
</dbReference>
<dbReference type="EMBL" id="OZ034817">
    <property type="protein sequence ID" value="CAL1384096.1"/>
    <property type="molecule type" value="Genomic_DNA"/>
</dbReference>
<protein>
    <recommendedName>
        <fullName evidence="1">Reverse transcriptase domain-containing protein</fullName>
    </recommendedName>
</protein>
<dbReference type="InterPro" id="IPR043502">
    <property type="entry name" value="DNA/RNA_pol_sf"/>
</dbReference>
<evidence type="ECO:0000313" key="3">
    <source>
        <dbReference type="Proteomes" id="UP001497516"/>
    </source>
</evidence>
<dbReference type="SUPFAM" id="SSF56672">
    <property type="entry name" value="DNA/RNA polymerases"/>
    <property type="match status" value="1"/>
</dbReference>
<sequence length="390" mass="44732">MLIQEEKDLMTELEAIWKDEELFWSQRSRVSWLKEGDKNTNFFHTSTVHRKQRNKIASLKDDQGNIIIQQEEIADHVSNHFQSHFTKSTPAPDTCILEDFPKLVTDEMNFDLCKPPTEEEIKSAVFDLGQNKSPGPDGFAGLFFRKFWTKIKGDLCTEVIDFFSSSIMPEGWNIALIPKVQSPESVCQFSLINCCNFRYKVISKIMTSRLKIWMSSLVLDTQTAFTGGRMIQDNIILVNEILHNFKNRRTSGNWDMMMKLDMRKAYDLVDWDCLEAILQAYSFDGKWRGWVSQCISTVSFSVLLNGNPTEYFSPTRGIPQGDPLSHFPFIIMSNALSFLIKKGVQKGDIQGIKLNQNCPTVSHCLFADDTVIFGKASMRENMLKTPLKEE</sequence>
<reference evidence="2 3" key="1">
    <citation type="submission" date="2024-04" db="EMBL/GenBank/DDBJ databases">
        <authorList>
            <person name="Fracassetti M."/>
        </authorList>
    </citation>
    <scope>NUCLEOTIDE SEQUENCE [LARGE SCALE GENOMIC DNA]</scope>
</reference>
<accession>A0AAV2EDP0</accession>
<evidence type="ECO:0000313" key="2">
    <source>
        <dbReference type="EMBL" id="CAL1384096.1"/>
    </source>
</evidence>
<dbReference type="InterPro" id="IPR052343">
    <property type="entry name" value="Retrotransposon-Effector_Assoc"/>
</dbReference>
<dbReference type="CDD" id="cd01650">
    <property type="entry name" value="RT_nLTR_like"/>
    <property type="match status" value="1"/>
</dbReference>
<proteinExistence type="predicted"/>
<gene>
    <name evidence="2" type="ORF">LTRI10_LOCUS25330</name>
</gene>
<evidence type="ECO:0000259" key="1">
    <source>
        <dbReference type="Pfam" id="PF00078"/>
    </source>
</evidence>
<dbReference type="Proteomes" id="UP001497516">
    <property type="component" value="Chromosome 4"/>
</dbReference>
<keyword evidence="3" id="KW-1185">Reference proteome</keyword>